<keyword evidence="4" id="KW-1003">Cell membrane</keyword>
<keyword evidence="8 11" id="KW-1133">Transmembrane helix</keyword>
<dbReference type="EMBL" id="CP015878">
    <property type="protein sequence ID" value="ANI14518.1"/>
    <property type="molecule type" value="Genomic_DNA"/>
</dbReference>
<dbReference type="KEGG" id="pcq:PcP3B5_39290"/>
<dbReference type="Pfam" id="PF01544">
    <property type="entry name" value="CorA"/>
    <property type="match status" value="1"/>
</dbReference>
<keyword evidence="10 11" id="KW-0472">Membrane</keyword>
<dbReference type="GO" id="GO:0015095">
    <property type="term" value="F:magnesium ion transmembrane transporter activity"/>
    <property type="evidence" value="ECO:0007669"/>
    <property type="project" value="TreeGrafter"/>
</dbReference>
<comment type="similarity">
    <text evidence="2">Belongs to the CorA metal ion transporter (MIT) (TC 1.A.35) family.</text>
</comment>
<sequence>MQQYESGTERGLIYGYVLDGHGGGRQISRSELPLLDLKPEESLWVHWDRGVPEAQSWLRDSSGLNEFTCDLLLEEATRPRLLDLGAERLLLFLRGVNLNPGAVPEDMVSLRVFAEKQRVISLRLRPLKAVADLRQDLAAGRGPKNASELVLSLAHYLTDRIDTLIGGLADELDAMEEAIEEDERNVPDQAELRALRRRSAGLRRYLAPQRDIYSQLTRIKLSWTLGDDADYWNELYNRLTRNLEELELVRERISLIQEAEHRRITERMNKTMYILGIITGFFLPMSFVAGLLGINVGGIPGSSAPHGFAMACLLMAVIAATQWWIFRRLRWL</sequence>
<comment type="subcellular location">
    <subcellularLocation>
        <location evidence="1">Cell membrane</location>
        <topology evidence="1">Multi-pass membrane protein</topology>
    </subcellularLocation>
</comment>
<evidence type="ECO:0000256" key="10">
    <source>
        <dbReference type="ARBA" id="ARBA00023136"/>
    </source>
</evidence>
<dbReference type="PANTHER" id="PTHR46494">
    <property type="entry name" value="CORA FAMILY METAL ION TRANSPORTER (EUROFUNG)"/>
    <property type="match status" value="1"/>
</dbReference>
<dbReference type="InterPro" id="IPR045863">
    <property type="entry name" value="CorA_TM1_TM2"/>
</dbReference>
<keyword evidence="5" id="KW-0997">Cell inner membrane</keyword>
<reference evidence="12 14" key="1">
    <citation type="submission" date="2016-05" db="EMBL/GenBank/DDBJ databases">
        <title>Genome Sequence of Pseudomonas citronellolis Strain SJTE-3, an Estrogens and Persistent Organic Pollutants degradation strain.</title>
        <authorList>
            <person name="Liang R."/>
        </authorList>
    </citation>
    <scope>NUCLEOTIDE SEQUENCE [LARGE SCALE GENOMIC DNA]</scope>
    <source>
        <strain evidence="12 14">SJTE-3</strain>
    </source>
</reference>
<evidence type="ECO:0000256" key="2">
    <source>
        <dbReference type="ARBA" id="ARBA00009765"/>
    </source>
</evidence>
<dbReference type="SUPFAM" id="SSF143865">
    <property type="entry name" value="CorA soluble domain-like"/>
    <property type="match status" value="1"/>
</dbReference>
<feature type="transmembrane region" description="Helical" evidence="11">
    <location>
        <begin position="306"/>
        <end position="326"/>
    </location>
</feature>
<keyword evidence="9" id="KW-0406">Ion transport</keyword>
<evidence type="ECO:0000256" key="1">
    <source>
        <dbReference type="ARBA" id="ARBA00004651"/>
    </source>
</evidence>
<dbReference type="Proteomes" id="UP001220662">
    <property type="component" value="Unassembled WGS sequence"/>
</dbReference>
<dbReference type="Proteomes" id="UP000077748">
    <property type="component" value="Chromosome"/>
</dbReference>
<dbReference type="GO" id="GO:0050897">
    <property type="term" value="F:cobalt ion binding"/>
    <property type="evidence" value="ECO:0007669"/>
    <property type="project" value="TreeGrafter"/>
</dbReference>
<evidence type="ECO:0000256" key="9">
    <source>
        <dbReference type="ARBA" id="ARBA00023065"/>
    </source>
</evidence>
<accession>A0A127MVN4</accession>
<dbReference type="EMBL" id="JARJLR010000100">
    <property type="protein sequence ID" value="MDF3841069.1"/>
    <property type="molecule type" value="Genomic_DNA"/>
</dbReference>
<dbReference type="GO" id="GO:0005886">
    <property type="term" value="C:plasma membrane"/>
    <property type="evidence" value="ECO:0007669"/>
    <property type="project" value="UniProtKB-SubCell"/>
</dbReference>
<reference evidence="13" key="2">
    <citation type="submission" date="2023-03" db="EMBL/GenBank/DDBJ databases">
        <title>Draft assemblies of triclosan tolerant bacteria isolated from returned activated sludge.</title>
        <authorList>
            <person name="Van Hamelsveld S."/>
        </authorList>
    </citation>
    <scope>NUCLEOTIDE SEQUENCE</scope>
    <source>
        <strain evidence="13">GW210015_S63</strain>
    </source>
</reference>
<dbReference type="SUPFAM" id="SSF144083">
    <property type="entry name" value="Magnesium transport protein CorA, transmembrane region"/>
    <property type="match status" value="1"/>
</dbReference>
<evidence type="ECO:0000256" key="3">
    <source>
        <dbReference type="ARBA" id="ARBA00022448"/>
    </source>
</evidence>
<organism evidence="12 14">
    <name type="scientific">Pseudomonas citronellolis</name>
    <dbReference type="NCBI Taxonomy" id="53408"/>
    <lineage>
        <taxon>Bacteria</taxon>
        <taxon>Pseudomonadati</taxon>
        <taxon>Pseudomonadota</taxon>
        <taxon>Gammaproteobacteria</taxon>
        <taxon>Pseudomonadales</taxon>
        <taxon>Pseudomonadaceae</taxon>
        <taxon>Pseudomonas</taxon>
    </lineage>
</organism>
<evidence type="ECO:0000256" key="11">
    <source>
        <dbReference type="SAM" id="Phobius"/>
    </source>
</evidence>
<dbReference type="Gene3D" id="3.30.460.20">
    <property type="entry name" value="CorA soluble domain-like"/>
    <property type="match status" value="1"/>
</dbReference>
<dbReference type="PANTHER" id="PTHR46494:SF3">
    <property type="entry name" value="ZINC TRANSPORT PROTEIN ZNTB"/>
    <property type="match status" value="1"/>
</dbReference>
<proteinExistence type="inferred from homology"/>
<keyword evidence="6 11" id="KW-0812">Transmembrane</keyword>
<keyword evidence="3" id="KW-0813">Transport</keyword>
<dbReference type="GO" id="GO:0015087">
    <property type="term" value="F:cobalt ion transmembrane transporter activity"/>
    <property type="evidence" value="ECO:0007669"/>
    <property type="project" value="TreeGrafter"/>
</dbReference>
<evidence type="ECO:0000256" key="8">
    <source>
        <dbReference type="ARBA" id="ARBA00022989"/>
    </source>
</evidence>
<dbReference type="Gene3D" id="1.20.58.340">
    <property type="entry name" value="Magnesium transport protein CorA, transmembrane region"/>
    <property type="match status" value="2"/>
</dbReference>
<dbReference type="RefSeq" id="WP_009618723.1">
    <property type="nucleotide sequence ID" value="NZ_BDGS01000001.1"/>
</dbReference>
<evidence type="ECO:0000313" key="14">
    <source>
        <dbReference type="Proteomes" id="UP000077748"/>
    </source>
</evidence>
<dbReference type="InterPro" id="IPR045861">
    <property type="entry name" value="CorA_cytoplasmic_dom"/>
</dbReference>
<dbReference type="InterPro" id="IPR002523">
    <property type="entry name" value="MgTranspt_CorA/ZnTranspt_ZntB"/>
</dbReference>
<feature type="transmembrane region" description="Helical" evidence="11">
    <location>
        <begin position="272"/>
        <end position="294"/>
    </location>
</feature>
<keyword evidence="7" id="KW-0862">Zinc</keyword>
<protein>
    <submittedName>
        <fullName evidence="12">CmaX protein</fullName>
    </submittedName>
    <submittedName>
        <fullName evidence="13">Zinc transporter ZntB</fullName>
    </submittedName>
</protein>
<evidence type="ECO:0000256" key="4">
    <source>
        <dbReference type="ARBA" id="ARBA00022475"/>
    </source>
</evidence>
<evidence type="ECO:0000256" key="7">
    <source>
        <dbReference type="ARBA" id="ARBA00022833"/>
    </source>
</evidence>
<evidence type="ECO:0000256" key="5">
    <source>
        <dbReference type="ARBA" id="ARBA00022519"/>
    </source>
</evidence>
<evidence type="ECO:0000313" key="12">
    <source>
        <dbReference type="EMBL" id="ANI14518.1"/>
    </source>
</evidence>
<evidence type="ECO:0000313" key="13">
    <source>
        <dbReference type="EMBL" id="MDF3841069.1"/>
    </source>
</evidence>
<dbReference type="GeneID" id="72996977"/>
<dbReference type="AlphaFoldDB" id="A0A127MVN4"/>
<dbReference type="STRING" id="53408.A9C11_11205"/>
<dbReference type="GO" id="GO:0000287">
    <property type="term" value="F:magnesium ion binding"/>
    <property type="evidence" value="ECO:0007669"/>
    <property type="project" value="TreeGrafter"/>
</dbReference>
<name>A0A127MVN4_9PSED</name>
<evidence type="ECO:0000256" key="6">
    <source>
        <dbReference type="ARBA" id="ARBA00022692"/>
    </source>
</evidence>
<dbReference type="CDD" id="cd12833">
    <property type="entry name" value="ZntB-like_1"/>
    <property type="match status" value="1"/>
</dbReference>
<gene>
    <name evidence="12" type="ORF">A9C11_11205</name>
    <name evidence="13" type="ORF">P3W55_05025</name>
</gene>